<evidence type="ECO:0000256" key="1">
    <source>
        <dbReference type="SAM" id="Coils"/>
    </source>
</evidence>
<keyword evidence="1" id="KW-0175">Coiled coil</keyword>
<dbReference type="EMBL" id="LJSK01000161">
    <property type="protein sequence ID" value="KPI85862.1"/>
    <property type="molecule type" value="Genomic_DNA"/>
</dbReference>
<dbReference type="VEuPathDB" id="TriTrypDB:Lsey_0161_0110"/>
<name>A0A0N1PDN8_LEPSE</name>
<dbReference type="OrthoDB" id="272588at2759"/>
<dbReference type="OMA" id="HYWPGEE"/>
<comment type="caution">
    <text evidence="2">The sequence shown here is derived from an EMBL/GenBank/DDBJ whole genome shotgun (WGS) entry which is preliminary data.</text>
</comment>
<keyword evidence="3" id="KW-1185">Reference proteome</keyword>
<organism evidence="2 3">
    <name type="scientific">Leptomonas seymouri</name>
    <dbReference type="NCBI Taxonomy" id="5684"/>
    <lineage>
        <taxon>Eukaryota</taxon>
        <taxon>Discoba</taxon>
        <taxon>Euglenozoa</taxon>
        <taxon>Kinetoplastea</taxon>
        <taxon>Metakinetoplastina</taxon>
        <taxon>Trypanosomatida</taxon>
        <taxon>Trypanosomatidae</taxon>
        <taxon>Leishmaniinae</taxon>
        <taxon>Leptomonas</taxon>
    </lineage>
</organism>
<dbReference type="Proteomes" id="UP000038009">
    <property type="component" value="Unassembled WGS sequence"/>
</dbReference>
<evidence type="ECO:0000313" key="3">
    <source>
        <dbReference type="Proteomes" id="UP000038009"/>
    </source>
</evidence>
<reference evidence="2 3" key="1">
    <citation type="journal article" date="2015" name="PLoS Pathog.">
        <title>Leptomonas seymouri: Adaptations to the Dixenous Life Cycle Analyzed by Genome Sequencing, Transcriptome Profiling and Co-infection with Leishmania donovani.</title>
        <authorList>
            <person name="Kraeva N."/>
            <person name="Butenko A."/>
            <person name="Hlavacova J."/>
            <person name="Kostygov A."/>
            <person name="Myskova J."/>
            <person name="Grybchuk D."/>
            <person name="Lestinova T."/>
            <person name="Votypka J."/>
            <person name="Volf P."/>
            <person name="Opperdoes F."/>
            <person name="Flegontov P."/>
            <person name="Lukes J."/>
            <person name="Yurchenko V."/>
        </authorList>
    </citation>
    <scope>NUCLEOTIDE SEQUENCE [LARGE SCALE GENOMIC DNA]</scope>
    <source>
        <strain evidence="2 3">ATCC 30220</strain>
    </source>
</reference>
<accession>A0A0N1PDN8</accession>
<dbReference type="AlphaFoldDB" id="A0A0N1PDN8"/>
<proteinExistence type="predicted"/>
<sequence>MWRFTAVLLFFAVCVVPYATALSVELSKTSYLLEGLSVLPRSVQLTNRAFCFSAGSTQDQLKRGDLATLCSFDGGANVKGVKTTHSICTSGIVMDQRLYCPHEELQRDEDGELEFSSLVYSVQDNDLKEEESEKHFSFKSGKQTGEVKQILFNGNSVHFDDDDSQILVSTIISDTEERKVAVFKSEDGLVFKAIAVIPNIEHAEKHYLVYEGGRRLTLVSAYNSSFSTSVSSVYPGNFWSTPKVLNVAAPPASAAFSSGVLIQYACSNETSVAARWYVMEEAAKRPIAPKAPSIPALQKTGGSLLLLFPVASADNLRELVVVHDEPGSNKAAGIRISVYQVDDSTEEKEKADKIAKEREDMLKKEMERFKARMERMEREKARRQAQRQKQLERKRKFLVDDEPNVRTAKSFMKTDGEMIIVRRVQKESIPLEKEVFFSDL</sequence>
<protein>
    <submittedName>
        <fullName evidence="2">Uncharacterized protein</fullName>
    </submittedName>
</protein>
<gene>
    <name evidence="2" type="ORF">ABL78_5082</name>
</gene>
<feature type="coiled-coil region" evidence="1">
    <location>
        <begin position="359"/>
        <end position="393"/>
    </location>
</feature>
<evidence type="ECO:0000313" key="2">
    <source>
        <dbReference type="EMBL" id="KPI85862.1"/>
    </source>
</evidence>